<accession>A0A1N6FPS0</accession>
<dbReference type="AlphaFoldDB" id="A0A1N6FPS0"/>
<dbReference type="InterPro" id="IPR036155">
    <property type="entry name" value="Crypto/Photolyase_N_sf"/>
</dbReference>
<evidence type="ECO:0000256" key="3">
    <source>
        <dbReference type="ARBA" id="ARBA00022827"/>
    </source>
</evidence>
<dbReference type="STRING" id="1217970.SAMN05444002_1847"/>
<sequence>MTRTTILWHRRDLRLSDLPALTAAREQGAVIPVFIRERKVDALGAAPAWRLGWSLEAHGAELEAVGSRLVLRSGDALEVLRTLVAETGAEAVYWSREYDPVSIERDSEVKAALREAGVEARSFPGKLLWEPWEVKTGQGGPYKVFSPMWKTMKGEAPGTECPRPRELAGPADWPESESLGDWTLGAAMRRGGEVLARYAVVGETAAQERLRDFVAGRMHNYPKGRDLLAERWTSGLSENLTYGEISPRQCWNAAEGDGSETFRKELAWREFGWQLGYHFPHMFEREWREEWSRFPWKDDERKAEVKAWKQGRTGVDVVDAAMRELYVTGTMHNRARMIVASYLTKHMMTDWRVGRDWFADTLIDWDEASNALGWQWTAGCGPDAAPYFRVFNPASQAEKFDAKGGYRERWLGSGEDASRFYDAVPVSWRMEQGRDRPAKPVVGLEEGRKAALDAYAARDF</sequence>
<keyword evidence="3 4" id="KW-0274">FAD</keyword>
<comment type="similarity">
    <text evidence="6">Belongs to the DNA photolyase family.</text>
</comment>
<name>A0A1N6FPS0_9RHOB</name>
<dbReference type="GO" id="GO:0003904">
    <property type="term" value="F:deoxyribodipyrimidine photo-lyase activity"/>
    <property type="evidence" value="ECO:0007669"/>
    <property type="project" value="TreeGrafter"/>
</dbReference>
<keyword evidence="10" id="KW-1185">Reference proteome</keyword>
<organism evidence="9 10">
    <name type="scientific">Vannielia litorea</name>
    <dbReference type="NCBI Taxonomy" id="1217970"/>
    <lineage>
        <taxon>Bacteria</taxon>
        <taxon>Pseudomonadati</taxon>
        <taxon>Pseudomonadota</taxon>
        <taxon>Alphaproteobacteria</taxon>
        <taxon>Rhodobacterales</taxon>
        <taxon>Paracoccaceae</taxon>
        <taxon>Vannielia</taxon>
    </lineage>
</organism>
<evidence type="ECO:0000256" key="4">
    <source>
        <dbReference type="PIRSR" id="PIRSR602081-1"/>
    </source>
</evidence>
<feature type="site" description="Electron transfer via tryptophanyl radical" evidence="5">
    <location>
        <position position="351"/>
    </location>
</feature>
<evidence type="ECO:0000256" key="6">
    <source>
        <dbReference type="RuleBase" id="RU004182"/>
    </source>
</evidence>
<dbReference type="Proteomes" id="UP000184932">
    <property type="component" value="Unassembled WGS sequence"/>
</dbReference>
<dbReference type="Gene3D" id="3.40.50.620">
    <property type="entry name" value="HUPs"/>
    <property type="match status" value="1"/>
</dbReference>
<evidence type="ECO:0000256" key="1">
    <source>
        <dbReference type="ARBA" id="ARBA00001932"/>
    </source>
</evidence>
<evidence type="ECO:0000256" key="5">
    <source>
        <dbReference type="PIRSR" id="PIRSR602081-2"/>
    </source>
</evidence>
<evidence type="ECO:0000313" key="10">
    <source>
        <dbReference type="Proteomes" id="UP000184932"/>
    </source>
</evidence>
<dbReference type="GO" id="GO:0071949">
    <property type="term" value="F:FAD binding"/>
    <property type="evidence" value="ECO:0007669"/>
    <property type="project" value="TreeGrafter"/>
</dbReference>
<dbReference type="Gene3D" id="1.10.579.10">
    <property type="entry name" value="DNA Cyclobutane Dipyrimidine Photolyase, subunit A, domain 3"/>
    <property type="match status" value="1"/>
</dbReference>
<proteinExistence type="inferred from homology"/>
<dbReference type="PROSITE" id="PS51645">
    <property type="entry name" value="PHR_CRY_ALPHA_BETA"/>
    <property type="match status" value="1"/>
</dbReference>
<dbReference type="InterPro" id="IPR006050">
    <property type="entry name" value="DNA_photolyase_N"/>
</dbReference>
<evidence type="ECO:0000256" key="7">
    <source>
        <dbReference type="SAM" id="MobiDB-lite"/>
    </source>
</evidence>
<dbReference type="PRINTS" id="PR00147">
    <property type="entry name" value="DNAPHOTLYASE"/>
</dbReference>
<feature type="site" description="Electron transfer via tryptophanyl radical" evidence="5">
    <location>
        <position position="296"/>
    </location>
</feature>
<reference evidence="10" key="1">
    <citation type="submission" date="2016-11" db="EMBL/GenBank/DDBJ databases">
        <authorList>
            <person name="Varghese N."/>
            <person name="Submissions S."/>
        </authorList>
    </citation>
    <scope>NUCLEOTIDE SEQUENCE [LARGE SCALE GENOMIC DNA]</scope>
    <source>
        <strain evidence="10">DSM 29440</strain>
    </source>
</reference>
<dbReference type="InterPro" id="IPR036134">
    <property type="entry name" value="Crypto/Photolyase_FAD-like_sf"/>
</dbReference>
<dbReference type="Pfam" id="PF03441">
    <property type="entry name" value="FAD_binding_7"/>
    <property type="match status" value="1"/>
</dbReference>
<evidence type="ECO:0000313" key="9">
    <source>
        <dbReference type="EMBL" id="SIN97211.1"/>
    </source>
</evidence>
<gene>
    <name evidence="9" type="ORF">SAMN05444002_1847</name>
</gene>
<evidence type="ECO:0000259" key="8">
    <source>
        <dbReference type="PROSITE" id="PS51645"/>
    </source>
</evidence>
<feature type="binding site" evidence="4">
    <location>
        <begin position="364"/>
        <end position="366"/>
    </location>
    <ligand>
        <name>FAD</name>
        <dbReference type="ChEBI" id="CHEBI:57692"/>
    </ligand>
</feature>
<dbReference type="InterPro" id="IPR005101">
    <property type="entry name" value="Cryptochr/Photolyase_FAD-bd"/>
</dbReference>
<feature type="site" description="Electron transfer via tryptophanyl radical" evidence="5">
    <location>
        <position position="374"/>
    </location>
</feature>
<dbReference type="RefSeq" id="WP_074255938.1">
    <property type="nucleotide sequence ID" value="NZ_FSRL01000001.1"/>
</dbReference>
<dbReference type="SUPFAM" id="SSF48173">
    <property type="entry name" value="Cryptochrome/photolyase FAD-binding domain"/>
    <property type="match status" value="1"/>
</dbReference>
<dbReference type="InterPro" id="IPR002081">
    <property type="entry name" value="Cryptochrome/DNA_photolyase_1"/>
</dbReference>
<feature type="binding site" evidence="4">
    <location>
        <position position="262"/>
    </location>
    <ligand>
        <name>FAD</name>
        <dbReference type="ChEBI" id="CHEBI:57692"/>
    </ligand>
</feature>
<keyword evidence="6" id="KW-0157">Chromophore</keyword>
<comment type="cofactor">
    <cofactor evidence="4">
        <name>FAD</name>
        <dbReference type="ChEBI" id="CHEBI:57692"/>
    </cofactor>
    <text evidence="4">Binds 1 FAD per subunit.</text>
</comment>
<feature type="binding site" evidence="4">
    <location>
        <begin position="233"/>
        <end position="237"/>
    </location>
    <ligand>
        <name>FAD</name>
        <dbReference type="ChEBI" id="CHEBI:57692"/>
    </ligand>
</feature>
<dbReference type="Pfam" id="PF00875">
    <property type="entry name" value="DNA_photolyase"/>
    <property type="match status" value="1"/>
</dbReference>
<evidence type="ECO:0000256" key="2">
    <source>
        <dbReference type="ARBA" id="ARBA00022630"/>
    </source>
</evidence>
<dbReference type="Gene3D" id="1.25.40.80">
    <property type="match status" value="1"/>
</dbReference>
<feature type="domain" description="Photolyase/cryptochrome alpha/beta" evidence="8">
    <location>
        <begin position="3"/>
        <end position="128"/>
    </location>
</feature>
<dbReference type="OrthoDB" id="9772484at2"/>
<dbReference type="EMBL" id="FSRL01000001">
    <property type="protein sequence ID" value="SIN97211.1"/>
    <property type="molecule type" value="Genomic_DNA"/>
</dbReference>
<dbReference type="PANTHER" id="PTHR11455:SF9">
    <property type="entry name" value="CRYPTOCHROME CIRCADIAN CLOCK 5 ISOFORM X1"/>
    <property type="match status" value="1"/>
</dbReference>
<keyword evidence="2 4" id="KW-0285">Flavoprotein</keyword>
<dbReference type="GO" id="GO:0003677">
    <property type="term" value="F:DNA binding"/>
    <property type="evidence" value="ECO:0007669"/>
    <property type="project" value="TreeGrafter"/>
</dbReference>
<dbReference type="SUPFAM" id="SSF52425">
    <property type="entry name" value="Cryptochrome/photolyase, N-terminal domain"/>
    <property type="match status" value="1"/>
</dbReference>
<dbReference type="InterPro" id="IPR014729">
    <property type="entry name" value="Rossmann-like_a/b/a_fold"/>
</dbReference>
<dbReference type="PANTHER" id="PTHR11455">
    <property type="entry name" value="CRYPTOCHROME"/>
    <property type="match status" value="1"/>
</dbReference>
<feature type="region of interest" description="Disordered" evidence="7">
    <location>
        <begin position="155"/>
        <end position="174"/>
    </location>
</feature>
<keyword evidence="9" id="KW-0456">Lyase</keyword>
<feature type="binding site" evidence="4">
    <location>
        <position position="221"/>
    </location>
    <ligand>
        <name>FAD</name>
        <dbReference type="ChEBI" id="CHEBI:57692"/>
    </ligand>
</feature>
<dbReference type="GO" id="GO:0009416">
    <property type="term" value="P:response to light stimulus"/>
    <property type="evidence" value="ECO:0007669"/>
    <property type="project" value="TreeGrafter"/>
</dbReference>
<comment type="cofactor">
    <cofactor evidence="1">
        <name>(6R)-5,10-methylene-5,6,7,8-tetrahydrofolate</name>
        <dbReference type="ChEBI" id="CHEBI:15636"/>
    </cofactor>
</comment>
<protein>
    <submittedName>
        <fullName evidence="9">Deoxyribodipyrimidine photo-lyase</fullName>
    </submittedName>
</protein>